<dbReference type="Proteomes" id="UP001198862">
    <property type="component" value="Unassembled WGS sequence"/>
</dbReference>
<sequence length="40" mass="4733">GKLKQFRHICTRFDRIALNYLAMAKLAAVRLWLRHYESAA</sequence>
<evidence type="ECO:0000313" key="1">
    <source>
        <dbReference type="EMBL" id="MCC8430549.1"/>
    </source>
</evidence>
<comment type="caution">
    <text evidence="2">The sequence shown here is derived from an EMBL/GenBank/DDBJ whole genome shotgun (WGS) entry which is preliminary data.</text>
</comment>
<proteinExistence type="predicted"/>
<name>A0ABS8L3F9_9HYPH</name>
<feature type="non-terminal residue" evidence="2">
    <location>
        <position position="1"/>
    </location>
</feature>
<gene>
    <name evidence="1" type="ORF">LJ725_16355</name>
    <name evidence="2" type="ORF">LJ725_28265</name>
</gene>
<protein>
    <submittedName>
        <fullName evidence="2">IS5/IS1182 family transposase</fullName>
    </submittedName>
</protein>
<dbReference type="EMBL" id="JAJISD010000007">
    <property type="protein sequence ID" value="MCC8430549.1"/>
    <property type="molecule type" value="Genomic_DNA"/>
</dbReference>
<reference evidence="2 3" key="1">
    <citation type="submission" date="2021-11" db="EMBL/GenBank/DDBJ databases">
        <authorList>
            <person name="Lee D.-H."/>
            <person name="Kim S.-B."/>
        </authorList>
    </citation>
    <scope>NUCLEOTIDE SEQUENCE [LARGE SCALE GENOMIC DNA]</scope>
    <source>
        <strain evidence="2 3">KCTC 52223</strain>
    </source>
</reference>
<dbReference type="EMBL" id="JAJISD010000019">
    <property type="protein sequence ID" value="MCC8432881.1"/>
    <property type="molecule type" value="Genomic_DNA"/>
</dbReference>
<accession>A0ABS8L3F9</accession>
<evidence type="ECO:0000313" key="2">
    <source>
        <dbReference type="EMBL" id="MCC8432881.1"/>
    </source>
</evidence>
<evidence type="ECO:0000313" key="3">
    <source>
        <dbReference type="Proteomes" id="UP001198862"/>
    </source>
</evidence>
<keyword evidence="3" id="KW-1185">Reference proteome</keyword>
<organism evidence="2 3">
    <name type="scientific">Reyranella aquatilis</name>
    <dbReference type="NCBI Taxonomy" id="2035356"/>
    <lineage>
        <taxon>Bacteria</taxon>
        <taxon>Pseudomonadati</taxon>
        <taxon>Pseudomonadota</taxon>
        <taxon>Alphaproteobacteria</taxon>
        <taxon>Hyphomicrobiales</taxon>
        <taxon>Reyranellaceae</taxon>
        <taxon>Reyranella</taxon>
    </lineage>
</organism>